<comment type="caution">
    <text evidence="8">The sequence shown here is derived from an EMBL/GenBank/DDBJ whole genome shotgun (WGS) entry which is preliminary data.</text>
</comment>
<keyword evidence="2" id="KW-1003">Cell membrane</keyword>
<comment type="subcellular location">
    <subcellularLocation>
        <location evidence="1">Cell membrane</location>
    </subcellularLocation>
</comment>
<evidence type="ECO:0000256" key="4">
    <source>
        <dbReference type="ARBA" id="ARBA00022989"/>
    </source>
</evidence>
<accession>A0A538SHR6</accession>
<keyword evidence="5 7" id="KW-0472">Membrane</keyword>
<feature type="region of interest" description="Disordered" evidence="6">
    <location>
        <begin position="38"/>
        <end position="58"/>
    </location>
</feature>
<evidence type="ECO:0000256" key="6">
    <source>
        <dbReference type="SAM" id="MobiDB-lite"/>
    </source>
</evidence>
<dbReference type="EMBL" id="VBOR01000026">
    <property type="protein sequence ID" value="TMQ50913.1"/>
    <property type="molecule type" value="Genomic_DNA"/>
</dbReference>
<evidence type="ECO:0000256" key="7">
    <source>
        <dbReference type="SAM" id="Phobius"/>
    </source>
</evidence>
<reference evidence="8 9" key="1">
    <citation type="journal article" date="2019" name="Nat. Microbiol.">
        <title>Mediterranean grassland soil C-N compound turnover is dependent on rainfall and depth, and is mediated by genomically divergent microorganisms.</title>
        <authorList>
            <person name="Diamond S."/>
            <person name="Andeer P.F."/>
            <person name="Li Z."/>
            <person name="Crits-Christoph A."/>
            <person name="Burstein D."/>
            <person name="Anantharaman K."/>
            <person name="Lane K.R."/>
            <person name="Thomas B.C."/>
            <person name="Pan C."/>
            <person name="Northen T.R."/>
            <person name="Banfield J.F."/>
        </authorList>
    </citation>
    <scope>NUCLEOTIDE SEQUENCE [LARGE SCALE GENOMIC DNA]</scope>
    <source>
        <strain evidence="8">WS_1</strain>
    </source>
</reference>
<dbReference type="AlphaFoldDB" id="A0A538SHR6"/>
<dbReference type="GO" id="GO:0016020">
    <property type="term" value="C:membrane"/>
    <property type="evidence" value="ECO:0007669"/>
    <property type="project" value="InterPro"/>
</dbReference>
<gene>
    <name evidence="8" type="ORF">E6K71_01375</name>
</gene>
<evidence type="ECO:0000313" key="9">
    <source>
        <dbReference type="Proteomes" id="UP000316292"/>
    </source>
</evidence>
<protein>
    <recommendedName>
        <fullName evidence="10">Flagellar biosynthetic protein FliO</fullName>
    </recommendedName>
</protein>
<keyword evidence="4 7" id="KW-1133">Transmembrane helix</keyword>
<keyword evidence="3 7" id="KW-0812">Transmembrane</keyword>
<dbReference type="GO" id="GO:0044781">
    <property type="term" value="P:bacterial-type flagellum organization"/>
    <property type="evidence" value="ECO:0007669"/>
    <property type="project" value="InterPro"/>
</dbReference>
<evidence type="ECO:0008006" key="10">
    <source>
        <dbReference type="Google" id="ProtNLM"/>
    </source>
</evidence>
<evidence type="ECO:0000256" key="3">
    <source>
        <dbReference type="ARBA" id="ARBA00022692"/>
    </source>
</evidence>
<dbReference type="Proteomes" id="UP000316292">
    <property type="component" value="Unassembled WGS sequence"/>
</dbReference>
<name>A0A538SHR6_UNCEI</name>
<dbReference type="InterPro" id="IPR022781">
    <property type="entry name" value="Flagellar_biosynth_FliO"/>
</dbReference>
<organism evidence="8 9">
    <name type="scientific">Eiseniibacteriota bacterium</name>
    <dbReference type="NCBI Taxonomy" id="2212470"/>
    <lineage>
        <taxon>Bacteria</taxon>
        <taxon>Candidatus Eiseniibacteriota</taxon>
    </lineage>
</organism>
<evidence type="ECO:0000256" key="1">
    <source>
        <dbReference type="ARBA" id="ARBA00004236"/>
    </source>
</evidence>
<evidence type="ECO:0000313" key="8">
    <source>
        <dbReference type="EMBL" id="TMQ50913.1"/>
    </source>
</evidence>
<sequence length="134" mass="14485">MNASFVYAIAGMAAVCTLFGAVRLFGRGPGDTTTAIVHRGSEGVELPVPPGREPEEESPIEIVSRKRFGFGGALVLVRFEGRRILLGVTRGQWTALADLGRTAEQKHLDTLSAIDAELNRALHADRMRRGRKGS</sequence>
<dbReference type="Pfam" id="PF04347">
    <property type="entry name" value="FliO"/>
    <property type="match status" value="1"/>
</dbReference>
<evidence type="ECO:0000256" key="2">
    <source>
        <dbReference type="ARBA" id="ARBA00022475"/>
    </source>
</evidence>
<feature type="transmembrane region" description="Helical" evidence="7">
    <location>
        <begin position="6"/>
        <end position="26"/>
    </location>
</feature>
<proteinExistence type="predicted"/>
<evidence type="ECO:0000256" key="5">
    <source>
        <dbReference type="ARBA" id="ARBA00023136"/>
    </source>
</evidence>